<organism evidence="2 3">
    <name type="scientific">Candidatus Magasanikbacteria bacterium RIFOXYD1_FULL_40_23</name>
    <dbReference type="NCBI Taxonomy" id="1798705"/>
    <lineage>
        <taxon>Bacteria</taxon>
        <taxon>Candidatus Magasanikiibacteriota</taxon>
    </lineage>
</organism>
<reference evidence="2 3" key="1">
    <citation type="journal article" date="2016" name="Nat. Commun.">
        <title>Thousands of microbial genomes shed light on interconnected biogeochemical processes in an aquifer system.</title>
        <authorList>
            <person name="Anantharaman K."/>
            <person name="Brown C.T."/>
            <person name="Hug L.A."/>
            <person name="Sharon I."/>
            <person name="Castelle C.J."/>
            <person name="Probst A.J."/>
            <person name="Thomas B.C."/>
            <person name="Singh A."/>
            <person name="Wilkins M.J."/>
            <person name="Karaoz U."/>
            <person name="Brodie E.L."/>
            <person name="Williams K.H."/>
            <person name="Hubbard S.S."/>
            <person name="Banfield J.F."/>
        </authorList>
    </citation>
    <scope>NUCLEOTIDE SEQUENCE [LARGE SCALE GENOMIC DNA]</scope>
</reference>
<dbReference type="Proteomes" id="UP000176634">
    <property type="component" value="Unassembled WGS sequence"/>
</dbReference>
<dbReference type="InterPro" id="IPR054218">
    <property type="entry name" value="DUF6938"/>
</dbReference>
<evidence type="ECO:0000259" key="1">
    <source>
        <dbReference type="Pfam" id="PF22053"/>
    </source>
</evidence>
<dbReference type="STRING" id="1798705.A2563_00540"/>
<comment type="caution">
    <text evidence="2">The sequence shown here is derived from an EMBL/GenBank/DDBJ whole genome shotgun (WGS) entry which is preliminary data.</text>
</comment>
<proteinExistence type="predicted"/>
<feature type="domain" description="DUF6938" evidence="1">
    <location>
        <begin position="249"/>
        <end position="375"/>
    </location>
</feature>
<evidence type="ECO:0000313" key="2">
    <source>
        <dbReference type="EMBL" id="OGH92065.1"/>
    </source>
</evidence>
<dbReference type="EMBL" id="MFRA01000008">
    <property type="protein sequence ID" value="OGH92065.1"/>
    <property type="molecule type" value="Genomic_DNA"/>
</dbReference>
<evidence type="ECO:0000313" key="3">
    <source>
        <dbReference type="Proteomes" id="UP000176634"/>
    </source>
</evidence>
<sequence length="443" mass="50859">MEQKAWVVAVDMGYGHQRAAYPLRHLSPTGKVIIANNYQGIPKSDFRIWHESEVFYGFVSRLINIPLIGVALFNLYDKLQSIKEFYPRRDLSAPNLQLKEIYSLIKKNWGKDLVDFLNTKDIPLITTFFAVAFFAEEHKFKNEIYVVLCDADISRSWVGLNPQKSRIKYLAPCRRVVDRLKLYGVPEENIFLTGFPLPEENLGDSHLNTLKSDLLSRIHNLDPQKRYRQKYAETVVRFLKDSAEEGISHAQHPLTLTFAVGGAGAQKIMVKDILLSLKKRLLKKELVLNLIAGTRNDVYLYFQEQICEHGLKKLLGKNVNILFALEKEDYFQQFNQMLRTTDVLWTKPSELVFYAGLGIPLIMAPSVGAQENYNRTWLKTINAGISQNNPKYVHEWLFDWVDSGWLAEAAMAGFLDGRQFGVNNMTDVVFNGVKEPAKNYQLM</sequence>
<dbReference type="AlphaFoldDB" id="A0A1F6P7C3"/>
<gene>
    <name evidence="2" type="ORF">A2563_00540</name>
</gene>
<name>A0A1F6P7C3_9BACT</name>
<dbReference type="Pfam" id="PF22053">
    <property type="entry name" value="DUF6938"/>
    <property type="match status" value="1"/>
</dbReference>
<accession>A0A1F6P7C3</accession>
<protein>
    <recommendedName>
        <fullName evidence="1">DUF6938 domain-containing protein</fullName>
    </recommendedName>
</protein>